<evidence type="ECO:0000313" key="2">
    <source>
        <dbReference type="Proteomes" id="UP001596481"/>
    </source>
</evidence>
<sequence length="58" mass="6265">MGHVGFGLSFALPAWCLWDDKGSAAFVDIAALAALFPDGNLFLAHYFLAQFPHPQTTV</sequence>
<dbReference type="RefSeq" id="WP_390222424.1">
    <property type="nucleotide sequence ID" value="NZ_JBHTAA010000002.1"/>
</dbReference>
<proteinExistence type="predicted"/>
<dbReference type="Proteomes" id="UP001596481">
    <property type="component" value="Unassembled WGS sequence"/>
</dbReference>
<name>A0ABD5ZDF3_9EURY</name>
<accession>A0ABD5ZDF3</accession>
<keyword evidence="2" id="KW-1185">Reference proteome</keyword>
<evidence type="ECO:0000313" key="1">
    <source>
        <dbReference type="EMBL" id="MFC7203110.1"/>
    </source>
</evidence>
<gene>
    <name evidence="1" type="ORF">ACFQJC_06265</name>
</gene>
<organism evidence="1 2">
    <name type="scientific">Haloferax namakaokahaiae</name>
    <dbReference type="NCBI Taxonomy" id="1748331"/>
    <lineage>
        <taxon>Archaea</taxon>
        <taxon>Methanobacteriati</taxon>
        <taxon>Methanobacteriota</taxon>
        <taxon>Stenosarchaea group</taxon>
        <taxon>Halobacteria</taxon>
        <taxon>Halobacteriales</taxon>
        <taxon>Haloferacaceae</taxon>
        <taxon>Haloferax</taxon>
    </lineage>
</organism>
<reference evidence="1 2" key="1">
    <citation type="journal article" date="2019" name="Int. J. Syst. Evol. Microbiol.">
        <title>The Global Catalogue of Microorganisms (GCM) 10K type strain sequencing project: providing services to taxonomists for standard genome sequencing and annotation.</title>
        <authorList>
            <consortium name="The Broad Institute Genomics Platform"/>
            <consortium name="The Broad Institute Genome Sequencing Center for Infectious Disease"/>
            <person name="Wu L."/>
            <person name="Ma J."/>
        </authorList>
    </citation>
    <scope>NUCLEOTIDE SEQUENCE [LARGE SCALE GENOMIC DNA]</scope>
    <source>
        <strain evidence="1 2">DSM 29988</strain>
    </source>
</reference>
<comment type="caution">
    <text evidence="1">The sequence shown here is derived from an EMBL/GenBank/DDBJ whole genome shotgun (WGS) entry which is preliminary data.</text>
</comment>
<dbReference type="EMBL" id="JBHTAA010000002">
    <property type="protein sequence ID" value="MFC7203110.1"/>
    <property type="molecule type" value="Genomic_DNA"/>
</dbReference>
<protein>
    <submittedName>
        <fullName evidence="1">Uncharacterized protein</fullName>
    </submittedName>
</protein>
<dbReference type="AlphaFoldDB" id="A0ABD5ZDF3"/>